<dbReference type="InterPro" id="IPR050571">
    <property type="entry name" value="Class-IV_PLP-Dep_Aminotrnsfr"/>
</dbReference>
<keyword evidence="7" id="KW-1185">Reference proteome</keyword>
<dbReference type="GO" id="GO:0008483">
    <property type="term" value="F:transaminase activity"/>
    <property type="evidence" value="ECO:0007669"/>
    <property type="project" value="UniProtKB-KW"/>
</dbReference>
<dbReference type="PROSITE" id="PS00770">
    <property type="entry name" value="AA_TRANSFER_CLASS_4"/>
    <property type="match status" value="1"/>
</dbReference>
<dbReference type="Proteomes" id="UP000077469">
    <property type="component" value="Chromosome"/>
</dbReference>
<dbReference type="Gene3D" id="3.30.470.10">
    <property type="match status" value="1"/>
</dbReference>
<evidence type="ECO:0000256" key="1">
    <source>
        <dbReference type="ARBA" id="ARBA00001933"/>
    </source>
</evidence>
<dbReference type="Pfam" id="PF01063">
    <property type="entry name" value="Aminotran_4"/>
    <property type="match status" value="1"/>
</dbReference>
<dbReference type="FunFam" id="3.20.10.10:FF:000002">
    <property type="entry name" value="D-alanine aminotransferase"/>
    <property type="match status" value="1"/>
</dbReference>
<dbReference type="InterPro" id="IPR043132">
    <property type="entry name" value="BCAT-like_C"/>
</dbReference>
<accession>A0A0X1KPG5</accession>
<comment type="similarity">
    <text evidence="2 4">Belongs to the class-IV pyridoxal-phosphate-dependent aminotransferase family.</text>
</comment>
<proteinExistence type="inferred from homology"/>
<dbReference type="EMBL" id="CP007141">
    <property type="protein sequence ID" value="AJC73143.1"/>
    <property type="molecule type" value="Genomic_DNA"/>
</dbReference>
<evidence type="ECO:0000256" key="3">
    <source>
        <dbReference type="ARBA" id="ARBA00022898"/>
    </source>
</evidence>
<dbReference type="InterPro" id="IPR036038">
    <property type="entry name" value="Aminotransferase-like"/>
</dbReference>
<dbReference type="PATRIC" id="fig|1123384.7.peg.355"/>
<dbReference type="InterPro" id="IPR001544">
    <property type="entry name" value="Aminotrans_IV"/>
</dbReference>
<reference evidence="6 7" key="1">
    <citation type="submission" date="2014-01" db="EMBL/GenBank/DDBJ databases">
        <title>Genome sequencing of Thermotog hypogea.</title>
        <authorList>
            <person name="Zhang X."/>
            <person name="Alvare G."/>
            <person name="Fristensky B."/>
            <person name="Chen L."/>
            <person name="Suen T."/>
            <person name="Chen Q."/>
            <person name="Ma K."/>
        </authorList>
    </citation>
    <scope>NUCLEOTIDE SEQUENCE [LARGE SCALE GENOMIC DNA]</scope>
    <source>
        <strain evidence="6 7">DSM 11164</strain>
    </source>
</reference>
<dbReference type="PANTHER" id="PTHR42743:SF4">
    <property type="entry name" value="BRANCHED-CHAIN-AMINO-ACID AMINOTRANSFERASE-RELATED"/>
    <property type="match status" value="1"/>
</dbReference>
<dbReference type="PaxDb" id="1123384-AJ81_01785"/>
<dbReference type="Gene3D" id="3.20.10.10">
    <property type="entry name" value="D-amino Acid Aminotransferase, subunit A, domain 2"/>
    <property type="match status" value="1"/>
</dbReference>
<protein>
    <submittedName>
        <fullName evidence="6">Aminotransferase IV</fullName>
    </submittedName>
</protein>
<evidence type="ECO:0000313" key="6">
    <source>
        <dbReference type="EMBL" id="AJC73143.1"/>
    </source>
</evidence>
<dbReference type="KEGG" id="phy:AJ81_01785"/>
<name>A0A0X1KPG5_9THEM</name>
<dbReference type="InterPro" id="IPR018300">
    <property type="entry name" value="Aminotrans_IV_CS"/>
</dbReference>
<keyword evidence="6" id="KW-0032">Aminotransferase</keyword>
<dbReference type="InterPro" id="IPR043131">
    <property type="entry name" value="BCAT-like_N"/>
</dbReference>
<evidence type="ECO:0000256" key="2">
    <source>
        <dbReference type="ARBA" id="ARBA00009320"/>
    </source>
</evidence>
<evidence type="ECO:0000256" key="5">
    <source>
        <dbReference type="RuleBase" id="RU004516"/>
    </source>
</evidence>
<gene>
    <name evidence="6" type="ORF">AJ81_01785</name>
</gene>
<dbReference type="AlphaFoldDB" id="A0A0X1KPG5"/>
<dbReference type="GO" id="GO:0008652">
    <property type="term" value="P:amino acid biosynthetic process"/>
    <property type="evidence" value="ECO:0007669"/>
    <property type="project" value="UniProtKB-ARBA"/>
</dbReference>
<dbReference type="PANTHER" id="PTHR42743">
    <property type="entry name" value="AMINO-ACID AMINOTRANSFERASE"/>
    <property type="match status" value="1"/>
</dbReference>
<dbReference type="SUPFAM" id="SSF56752">
    <property type="entry name" value="D-aminoacid aminotransferase-like PLP-dependent enzymes"/>
    <property type="match status" value="1"/>
</dbReference>
<comment type="cofactor">
    <cofactor evidence="1 5">
        <name>pyridoxal 5'-phosphate</name>
        <dbReference type="ChEBI" id="CHEBI:597326"/>
    </cofactor>
</comment>
<dbReference type="STRING" id="1123384.AJ81_01785"/>
<dbReference type="CDD" id="cd00449">
    <property type="entry name" value="PLPDE_IV"/>
    <property type="match status" value="1"/>
</dbReference>
<sequence length="277" mass="31933">MLVWRKAWLTEAETKLDIDEPGFLYGGVAYETLRTYDMKLFAPKYHYERLLNTLSYLGLELPLDYPTFRRILEEGVQKLGKEASIRVIVVPRGRFSAFEYSPEHGELIVYMRELKVEPLGYVKIKVSNVRKIDPLSTPADLKVAGRTDILLAKRSKGDAYDVIMIGNRGQVCEGTFTNVFLVKKDRLITPSVESGILPGITRLNTLRLCRTLGMTVEERWVELAELYGADEVFLTHTSRGIVPVNEIDEWKRYETRIGQFLASRFEEFIKTVKENWE</sequence>
<keyword evidence="3 5" id="KW-0663">Pyridoxal phosphate</keyword>
<dbReference type="GO" id="GO:0046394">
    <property type="term" value="P:carboxylic acid biosynthetic process"/>
    <property type="evidence" value="ECO:0007669"/>
    <property type="project" value="UniProtKB-ARBA"/>
</dbReference>
<organism evidence="6 7">
    <name type="scientific">Pseudothermotoga hypogea DSM 11164 = NBRC 106472</name>
    <dbReference type="NCBI Taxonomy" id="1123384"/>
    <lineage>
        <taxon>Bacteria</taxon>
        <taxon>Thermotogati</taxon>
        <taxon>Thermotogota</taxon>
        <taxon>Thermotogae</taxon>
        <taxon>Thermotogales</taxon>
        <taxon>Thermotogaceae</taxon>
        <taxon>Pseudothermotoga</taxon>
    </lineage>
</organism>
<evidence type="ECO:0000256" key="4">
    <source>
        <dbReference type="RuleBase" id="RU004106"/>
    </source>
</evidence>
<keyword evidence="6" id="KW-0808">Transferase</keyword>
<evidence type="ECO:0000313" key="7">
    <source>
        <dbReference type="Proteomes" id="UP000077469"/>
    </source>
</evidence>